<organism evidence="2 3">
    <name type="scientific">Mycolicibacterium litorale</name>
    <dbReference type="NCBI Taxonomy" id="758802"/>
    <lineage>
        <taxon>Bacteria</taxon>
        <taxon>Bacillati</taxon>
        <taxon>Actinomycetota</taxon>
        <taxon>Actinomycetes</taxon>
        <taxon>Mycobacteriales</taxon>
        <taxon>Mycobacteriaceae</taxon>
        <taxon>Mycolicibacterium</taxon>
    </lineage>
</organism>
<dbReference type="InterPro" id="IPR021527">
    <property type="entry name" value="DUF2795"/>
</dbReference>
<evidence type="ECO:0008006" key="4">
    <source>
        <dbReference type="Google" id="ProtNLM"/>
    </source>
</evidence>
<gene>
    <name evidence="2" type="ORF">NIIDNTM18_44860</name>
</gene>
<evidence type="ECO:0000256" key="1">
    <source>
        <dbReference type="SAM" id="MobiDB-lite"/>
    </source>
</evidence>
<dbReference type="Proteomes" id="UP000515734">
    <property type="component" value="Chromosome"/>
</dbReference>
<evidence type="ECO:0000313" key="3">
    <source>
        <dbReference type="Proteomes" id="UP000515734"/>
    </source>
</evidence>
<dbReference type="AlphaFoldDB" id="A0A6S6PGV2"/>
<sequence length="59" mass="6278">MPNPIDVQKALSGASYPSSKEDLIEHAKSNGADQEILDGLQKLPDGEISGPDQVQKAVF</sequence>
<evidence type="ECO:0000313" key="2">
    <source>
        <dbReference type="EMBL" id="BCI55208.1"/>
    </source>
</evidence>
<dbReference type="Pfam" id="PF11387">
    <property type="entry name" value="DUF2795"/>
    <property type="match status" value="1"/>
</dbReference>
<reference evidence="2 3" key="1">
    <citation type="submission" date="2020-07" db="EMBL/GenBank/DDBJ databases">
        <title>Complete genome sequence of Mycolicibacterium litorale like strain isolated from cardiac implantable electronic device infection.</title>
        <authorList>
            <person name="Fukano H."/>
            <person name="Miyama H."/>
            <person name="Hoshino Y."/>
        </authorList>
    </citation>
    <scope>NUCLEOTIDE SEQUENCE [LARGE SCALE GENOMIC DNA]</scope>
    <source>
        <strain evidence="2 3">NIIDNTM18</strain>
    </source>
</reference>
<dbReference type="RefSeq" id="WP_185292939.1">
    <property type="nucleotide sequence ID" value="NZ_AP023287.1"/>
</dbReference>
<name>A0A6S6PGV2_9MYCO</name>
<dbReference type="EMBL" id="AP023287">
    <property type="protein sequence ID" value="BCI55208.1"/>
    <property type="molecule type" value="Genomic_DNA"/>
</dbReference>
<protein>
    <recommendedName>
        <fullName evidence="4">DUF2795 domain-containing protein</fullName>
    </recommendedName>
</protein>
<feature type="region of interest" description="Disordered" evidence="1">
    <location>
        <begin position="1"/>
        <end position="22"/>
    </location>
</feature>
<proteinExistence type="predicted"/>
<accession>A0A6S6PGV2</accession>